<comment type="similarity">
    <text evidence="2">Belongs to the major facilitator superfamily.</text>
</comment>
<dbReference type="PANTHER" id="PTHR23514">
    <property type="entry name" value="BYPASS OF STOP CODON PROTEIN 6"/>
    <property type="match status" value="1"/>
</dbReference>
<evidence type="ECO:0000256" key="5">
    <source>
        <dbReference type="ARBA" id="ARBA00022989"/>
    </source>
</evidence>
<evidence type="ECO:0000313" key="10">
    <source>
        <dbReference type="Proteomes" id="UP000823883"/>
    </source>
</evidence>
<dbReference type="PANTHER" id="PTHR23514:SF3">
    <property type="entry name" value="BYPASS OF STOP CODON PROTEIN 6"/>
    <property type="match status" value="1"/>
</dbReference>
<keyword evidence="5 7" id="KW-1133">Transmembrane helix</keyword>
<dbReference type="Gene3D" id="1.20.1250.20">
    <property type="entry name" value="MFS general substrate transporter like domains"/>
    <property type="match status" value="1"/>
</dbReference>
<feature type="domain" description="Major facilitator superfamily (MFS) profile" evidence="8">
    <location>
        <begin position="5"/>
        <end position="386"/>
    </location>
</feature>
<comment type="caution">
    <text evidence="9">The sequence shown here is derived from an EMBL/GenBank/DDBJ whole genome shotgun (WGS) entry which is preliminary data.</text>
</comment>
<feature type="transmembrane region" description="Helical" evidence="7">
    <location>
        <begin position="128"/>
        <end position="148"/>
    </location>
</feature>
<dbReference type="GO" id="GO:0005886">
    <property type="term" value="C:plasma membrane"/>
    <property type="evidence" value="ECO:0007669"/>
    <property type="project" value="UniProtKB-SubCell"/>
</dbReference>
<evidence type="ECO:0000256" key="7">
    <source>
        <dbReference type="SAM" id="Phobius"/>
    </source>
</evidence>
<comment type="subcellular location">
    <subcellularLocation>
        <location evidence="1">Cell membrane</location>
        <topology evidence="1">Multi-pass membrane protein</topology>
    </subcellularLocation>
</comment>
<keyword evidence="6 7" id="KW-0472">Membrane</keyword>
<feature type="transmembrane region" description="Helical" evidence="7">
    <location>
        <begin position="363"/>
        <end position="379"/>
    </location>
</feature>
<feature type="transmembrane region" description="Helical" evidence="7">
    <location>
        <begin position="34"/>
        <end position="54"/>
    </location>
</feature>
<feature type="transmembrane region" description="Helical" evidence="7">
    <location>
        <begin position="340"/>
        <end position="357"/>
    </location>
</feature>
<feature type="transmembrane region" description="Helical" evidence="7">
    <location>
        <begin position="276"/>
        <end position="295"/>
    </location>
</feature>
<feature type="transmembrane region" description="Helical" evidence="7">
    <location>
        <begin position="160"/>
        <end position="179"/>
    </location>
</feature>
<dbReference type="EMBL" id="DWWL01000003">
    <property type="protein sequence ID" value="HJC46530.1"/>
    <property type="molecule type" value="Genomic_DNA"/>
</dbReference>
<keyword evidence="3" id="KW-0813">Transport</keyword>
<organism evidence="9 10">
    <name type="scientific">Candidatus Lachnoclostridium pullistercoris</name>
    <dbReference type="NCBI Taxonomy" id="2838632"/>
    <lineage>
        <taxon>Bacteria</taxon>
        <taxon>Bacillati</taxon>
        <taxon>Bacillota</taxon>
        <taxon>Clostridia</taxon>
        <taxon>Lachnospirales</taxon>
        <taxon>Lachnospiraceae</taxon>
    </lineage>
</organism>
<dbReference type="GO" id="GO:0022857">
    <property type="term" value="F:transmembrane transporter activity"/>
    <property type="evidence" value="ECO:0007669"/>
    <property type="project" value="InterPro"/>
</dbReference>
<dbReference type="AlphaFoldDB" id="A0A9D2T673"/>
<reference evidence="9" key="1">
    <citation type="journal article" date="2021" name="PeerJ">
        <title>Extensive microbial diversity within the chicken gut microbiome revealed by metagenomics and culture.</title>
        <authorList>
            <person name="Gilroy R."/>
            <person name="Ravi A."/>
            <person name="Getino M."/>
            <person name="Pursley I."/>
            <person name="Horton D.L."/>
            <person name="Alikhan N.F."/>
            <person name="Baker D."/>
            <person name="Gharbi K."/>
            <person name="Hall N."/>
            <person name="Watson M."/>
            <person name="Adriaenssens E.M."/>
            <person name="Foster-Nyarko E."/>
            <person name="Jarju S."/>
            <person name="Secka A."/>
            <person name="Antonio M."/>
            <person name="Oren A."/>
            <person name="Chaudhuri R.R."/>
            <person name="La Ragione R."/>
            <person name="Hildebrand F."/>
            <person name="Pallen M.J."/>
        </authorList>
    </citation>
    <scope>NUCLEOTIDE SEQUENCE</scope>
    <source>
        <strain evidence="9">CHK183-5548</strain>
    </source>
</reference>
<sequence length="407" mass="43824">MFQLLLAIIYLAFISLGLPDSLLGSAWPAMYQEFSVPVSYAGGISMIIAAGTIISSLQSDRLTRRFGTGKVTAFSVFLTAAALFGFSVSHSYAALCLWAVPYGLGAGSVDASLNNYVALHYESRHMSWLHCMWGVGASLGPYVMGYALSGGAGWNMGYRYIAALQVTLTAVLFLSLPLWHRKQQADMGTAQTEESGKTLSLREVIHIPGAKEVMITFFCYCALEQTSGLWASSYLVLRHGLSADTAAGFASLFFVGITVGRALSGFLTLKFNDTQMIRLGQGVIFFGILLLLLPLGKESALSGLVLIGLGCAPVYPSVIHSTPEHFGAEKSQAMIGVQMASAYVGTCLMPPLFGLIANHISPSLLPVYLLLILALMIGMHEKMLKKVKLGQSGVPMPDQVMWRQLKI</sequence>
<dbReference type="InterPro" id="IPR020846">
    <property type="entry name" value="MFS_dom"/>
</dbReference>
<name>A0A9D2T673_9FIRM</name>
<feature type="transmembrane region" description="Helical" evidence="7">
    <location>
        <begin position="92"/>
        <end position="116"/>
    </location>
</feature>
<feature type="transmembrane region" description="Helical" evidence="7">
    <location>
        <begin position="249"/>
        <end position="269"/>
    </location>
</feature>
<feature type="transmembrane region" description="Helical" evidence="7">
    <location>
        <begin position="66"/>
        <end position="86"/>
    </location>
</feature>
<proteinExistence type="inferred from homology"/>
<dbReference type="InterPro" id="IPR051788">
    <property type="entry name" value="MFS_Transporter"/>
</dbReference>
<evidence type="ECO:0000256" key="4">
    <source>
        <dbReference type="ARBA" id="ARBA00022692"/>
    </source>
</evidence>
<reference evidence="9" key="2">
    <citation type="submission" date="2021-04" db="EMBL/GenBank/DDBJ databases">
        <authorList>
            <person name="Gilroy R."/>
        </authorList>
    </citation>
    <scope>NUCLEOTIDE SEQUENCE</scope>
    <source>
        <strain evidence="9">CHK183-5548</strain>
    </source>
</reference>
<dbReference type="InterPro" id="IPR011701">
    <property type="entry name" value="MFS"/>
</dbReference>
<evidence type="ECO:0000256" key="2">
    <source>
        <dbReference type="ARBA" id="ARBA00008335"/>
    </source>
</evidence>
<evidence type="ECO:0000256" key="3">
    <source>
        <dbReference type="ARBA" id="ARBA00022448"/>
    </source>
</evidence>
<feature type="transmembrane region" description="Helical" evidence="7">
    <location>
        <begin position="301"/>
        <end position="319"/>
    </location>
</feature>
<evidence type="ECO:0000259" key="8">
    <source>
        <dbReference type="PROSITE" id="PS50850"/>
    </source>
</evidence>
<accession>A0A9D2T673</accession>
<keyword evidence="4 7" id="KW-0812">Transmembrane</keyword>
<dbReference type="InterPro" id="IPR036259">
    <property type="entry name" value="MFS_trans_sf"/>
</dbReference>
<dbReference type="Proteomes" id="UP000823883">
    <property type="component" value="Unassembled WGS sequence"/>
</dbReference>
<dbReference type="Pfam" id="PF07690">
    <property type="entry name" value="MFS_1"/>
    <property type="match status" value="1"/>
</dbReference>
<evidence type="ECO:0000256" key="6">
    <source>
        <dbReference type="ARBA" id="ARBA00023136"/>
    </source>
</evidence>
<evidence type="ECO:0000313" key="9">
    <source>
        <dbReference type="EMBL" id="HJC46530.1"/>
    </source>
</evidence>
<protein>
    <submittedName>
        <fullName evidence="9">MFS transporter</fullName>
    </submittedName>
</protein>
<evidence type="ECO:0000256" key="1">
    <source>
        <dbReference type="ARBA" id="ARBA00004651"/>
    </source>
</evidence>
<gene>
    <name evidence="9" type="ORF">IAA04_00570</name>
</gene>
<dbReference type="SUPFAM" id="SSF103473">
    <property type="entry name" value="MFS general substrate transporter"/>
    <property type="match status" value="1"/>
</dbReference>
<dbReference type="PROSITE" id="PS50850">
    <property type="entry name" value="MFS"/>
    <property type="match status" value="1"/>
</dbReference>